<protein>
    <submittedName>
        <fullName evidence="1">Uncharacterized protein</fullName>
    </submittedName>
</protein>
<organism evidence="1 2">
    <name type="scientific">Oculimacula yallundae</name>
    <dbReference type="NCBI Taxonomy" id="86028"/>
    <lineage>
        <taxon>Eukaryota</taxon>
        <taxon>Fungi</taxon>
        <taxon>Dikarya</taxon>
        <taxon>Ascomycota</taxon>
        <taxon>Pezizomycotina</taxon>
        <taxon>Leotiomycetes</taxon>
        <taxon>Helotiales</taxon>
        <taxon>Ploettnerulaceae</taxon>
        <taxon>Oculimacula</taxon>
    </lineage>
</organism>
<sequence length="21" mass="2170">MNGLSAAEINAATAVFDKSFI</sequence>
<dbReference type="EMBL" id="JAZHXI010000022">
    <property type="protein sequence ID" value="KAL2060491.1"/>
    <property type="molecule type" value="Genomic_DNA"/>
</dbReference>
<accession>A0ABR4BS59</accession>
<keyword evidence="2" id="KW-1185">Reference proteome</keyword>
<proteinExistence type="predicted"/>
<comment type="caution">
    <text evidence="1">The sequence shown here is derived from an EMBL/GenBank/DDBJ whole genome shotgun (WGS) entry which is preliminary data.</text>
</comment>
<gene>
    <name evidence="1" type="ORF">VTL71DRAFT_9522</name>
</gene>
<evidence type="ECO:0000313" key="1">
    <source>
        <dbReference type="EMBL" id="KAL2060491.1"/>
    </source>
</evidence>
<dbReference type="Proteomes" id="UP001595075">
    <property type="component" value="Unassembled WGS sequence"/>
</dbReference>
<name>A0ABR4BS59_9HELO</name>
<evidence type="ECO:0000313" key="2">
    <source>
        <dbReference type="Proteomes" id="UP001595075"/>
    </source>
</evidence>
<reference evidence="1 2" key="1">
    <citation type="journal article" date="2024" name="Commun. Biol.">
        <title>Comparative genomic analysis of thermophilic fungi reveals convergent evolutionary adaptations and gene losses.</title>
        <authorList>
            <person name="Steindorff A.S."/>
            <person name="Aguilar-Pontes M.V."/>
            <person name="Robinson A.J."/>
            <person name="Andreopoulos B."/>
            <person name="LaButti K."/>
            <person name="Kuo A."/>
            <person name="Mondo S."/>
            <person name="Riley R."/>
            <person name="Otillar R."/>
            <person name="Haridas S."/>
            <person name="Lipzen A."/>
            <person name="Grimwood J."/>
            <person name="Schmutz J."/>
            <person name="Clum A."/>
            <person name="Reid I.D."/>
            <person name="Moisan M.C."/>
            <person name="Butler G."/>
            <person name="Nguyen T.T.M."/>
            <person name="Dewar K."/>
            <person name="Conant G."/>
            <person name="Drula E."/>
            <person name="Henrissat B."/>
            <person name="Hansel C."/>
            <person name="Singer S."/>
            <person name="Hutchinson M.I."/>
            <person name="de Vries R.P."/>
            <person name="Natvig D.O."/>
            <person name="Powell A.J."/>
            <person name="Tsang A."/>
            <person name="Grigoriev I.V."/>
        </authorList>
    </citation>
    <scope>NUCLEOTIDE SEQUENCE [LARGE SCALE GENOMIC DNA]</scope>
    <source>
        <strain evidence="1 2">CBS 494.80</strain>
    </source>
</reference>